<dbReference type="EMBL" id="PUJV01000060">
    <property type="protein sequence ID" value="NHB98717.1"/>
    <property type="molecule type" value="Genomic_DNA"/>
</dbReference>
<gene>
    <name evidence="1" type="ORF">C5470_21315</name>
</gene>
<sequence>MPDATQYDETEATLKLLEAIIESDDSTTFGDILEFIDEFNRVKFNRHRLNRPLINQITIPL</sequence>
<comment type="caution">
    <text evidence="1">The sequence shown here is derived from an EMBL/GenBank/DDBJ whole genome shotgun (WGS) entry which is preliminary data.</text>
</comment>
<dbReference type="AlphaFoldDB" id="A0A7X5TNR7"/>
<evidence type="ECO:0000313" key="1">
    <source>
        <dbReference type="EMBL" id="NHB98717.1"/>
    </source>
</evidence>
<evidence type="ECO:0000313" key="2">
    <source>
        <dbReference type="Proteomes" id="UP000547931"/>
    </source>
</evidence>
<name>A0A7X5TNR7_9GAMM</name>
<dbReference type="Proteomes" id="UP000547931">
    <property type="component" value="Unassembled WGS sequence"/>
</dbReference>
<protein>
    <submittedName>
        <fullName evidence="1">Uncharacterized protein</fullName>
    </submittedName>
</protein>
<reference evidence="1 2" key="1">
    <citation type="submission" date="2018-02" db="EMBL/GenBank/DDBJ databases">
        <authorList>
            <person name="Machado R.A."/>
        </authorList>
    </citation>
    <scope>NUCLEOTIDE SEQUENCE [LARGE SCALE GENOMIC DNA]</scope>
    <source>
        <strain evidence="1 2">DSM 23271</strain>
    </source>
</reference>
<dbReference type="RefSeq" id="WP_166291702.1">
    <property type="nucleotide sequence ID" value="NZ_CAWPIE010000060.1"/>
</dbReference>
<keyword evidence="2" id="KW-1185">Reference proteome</keyword>
<accession>A0A7X5TNR7</accession>
<proteinExistence type="predicted"/>
<organism evidence="1 2">
    <name type="scientific">Photorhabdus stackebrandtii</name>
    <dbReference type="NCBI Taxonomy" id="1123042"/>
    <lineage>
        <taxon>Bacteria</taxon>
        <taxon>Pseudomonadati</taxon>
        <taxon>Pseudomonadota</taxon>
        <taxon>Gammaproteobacteria</taxon>
        <taxon>Enterobacterales</taxon>
        <taxon>Morganellaceae</taxon>
        <taxon>Photorhabdus</taxon>
    </lineage>
</organism>